<keyword evidence="2" id="KW-1133">Transmembrane helix</keyword>
<feature type="transmembrane region" description="Helical" evidence="2">
    <location>
        <begin position="7"/>
        <end position="29"/>
    </location>
</feature>
<comment type="caution">
    <text evidence="3">The sequence shown here is derived from an EMBL/GenBank/DDBJ whole genome shotgun (WGS) entry which is preliminary data.</text>
</comment>
<sequence length="85" mass="9506">MTFTANIWACYAGDIVFKCLYMLLITIAILSSHPLGIIPQFTIYGSYFSAIAVIFFLRGVYTIMSAAKPQRLHHCRGAASKSERQ</sequence>
<dbReference type="InterPro" id="IPR002666">
    <property type="entry name" value="Folate_carrier"/>
</dbReference>
<feature type="transmembrane region" description="Helical" evidence="2">
    <location>
        <begin position="41"/>
        <end position="61"/>
    </location>
</feature>
<comment type="similarity">
    <text evidence="1">Belongs to the reduced folate carrier (RFC) transporter (TC 2.A.48) family.</text>
</comment>
<dbReference type="EMBL" id="JAGTTL010000033">
    <property type="protein sequence ID" value="KAK6295797.1"/>
    <property type="molecule type" value="Genomic_DNA"/>
</dbReference>
<organism evidence="3 4">
    <name type="scientific">Coregonus suidteri</name>
    <dbReference type="NCBI Taxonomy" id="861788"/>
    <lineage>
        <taxon>Eukaryota</taxon>
        <taxon>Metazoa</taxon>
        <taxon>Chordata</taxon>
        <taxon>Craniata</taxon>
        <taxon>Vertebrata</taxon>
        <taxon>Euteleostomi</taxon>
        <taxon>Actinopterygii</taxon>
        <taxon>Neopterygii</taxon>
        <taxon>Teleostei</taxon>
        <taxon>Protacanthopterygii</taxon>
        <taxon>Salmoniformes</taxon>
        <taxon>Salmonidae</taxon>
        <taxon>Coregoninae</taxon>
        <taxon>Coregonus</taxon>
    </lineage>
</organism>
<keyword evidence="4" id="KW-1185">Reference proteome</keyword>
<keyword evidence="2" id="KW-0472">Membrane</keyword>
<dbReference type="Proteomes" id="UP001356427">
    <property type="component" value="Unassembled WGS sequence"/>
</dbReference>
<dbReference type="AlphaFoldDB" id="A0AAN8KQY9"/>
<dbReference type="Pfam" id="PF01770">
    <property type="entry name" value="Folate_carrier"/>
    <property type="match status" value="1"/>
</dbReference>
<evidence type="ECO:0000256" key="2">
    <source>
        <dbReference type="SAM" id="Phobius"/>
    </source>
</evidence>
<evidence type="ECO:0000313" key="4">
    <source>
        <dbReference type="Proteomes" id="UP001356427"/>
    </source>
</evidence>
<reference evidence="3 4" key="1">
    <citation type="submission" date="2021-04" db="EMBL/GenBank/DDBJ databases">
        <authorList>
            <person name="De Guttry C."/>
            <person name="Zahm M."/>
            <person name="Klopp C."/>
            <person name="Cabau C."/>
            <person name="Louis A."/>
            <person name="Berthelot C."/>
            <person name="Parey E."/>
            <person name="Roest Crollius H."/>
            <person name="Montfort J."/>
            <person name="Robinson-Rechavi M."/>
            <person name="Bucao C."/>
            <person name="Bouchez O."/>
            <person name="Gislard M."/>
            <person name="Lluch J."/>
            <person name="Milhes M."/>
            <person name="Lampietro C."/>
            <person name="Lopez Roques C."/>
            <person name="Donnadieu C."/>
            <person name="Braasch I."/>
            <person name="Desvignes T."/>
            <person name="Postlethwait J."/>
            <person name="Bobe J."/>
            <person name="Wedekind C."/>
            <person name="Guiguen Y."/>
        </authorList>
    </citation>
    <scope>NUCLEOTIDE SEQUENCE [LARGE SCALE GENOMIC DNA]</scope>
    <source>
        <strain evidence="3">Cs_M1</strain>
        <tissue evidence="3">Blood</tissue>
    </source>
</reference>
<accession>A0AAN8KQY9</accession>
<gene>
    <name evidence="3" type="ORF">J4Q44_G00335100</name>
</gene>
<proteinExistence type="inferred from homology"/>
<evidence type="ECO:0000313" key="3">
    <source>
        <dbReference type="EMBL" id="KAK6295797.1"/>
    </source>
</evidence>
<protein>
    <submittedName>
        <fullName evidence="3">Uncharacterized protein</fullName>
    </submittedName>
</protein>
<evidence type="ECO:0000256" key="1">
    <source>
        <dbReference type="ARBA" id="ARBA00005773"/>
    </source>
</evidence>
<name>A0AAN8KQY9_9TELE</name>
<keyword evidence="2" id="KW-0812">Transmembrane</keyword>